<evidence type="ECO:0000313" key="2">
    <source>
        <dbReference type="Proteomes" id="UP001292094"/>
    </source>
</evidence>
<dbReference type="Proteomes" id="UP001292094">
    <property type="component" value="Unassembled WGS sequence"/>
</dbReference>
<organism evidence="1 2">
    <name type="scientific">Petrolisthes manimaculis</name>
    <dbReference type="NCBI Taxonomy" id="1843537"/>
    <lineage>
        <taxon>Eukaryota</taxon>
        <taxon>Metazoa</taxon>
        <taxon>Ecdysozoa</taxon>
        <taxon>Arthropoda</taxon>
        <taxon>Crustacea</taxon>
        <taxon>Multicrustacea</taxon>
        <taxon>Malacostraca</taxon>
        <taxon>Eumalacostraca</taxon>
        <taxon>Eucarida</taxon>
        <taxon>Decapoda</taxon>
        <taxon>Pleocyemata</taxon>
        <taxon>Anomura</taxon>
        <taxon>Galatheoidea</taxon>
        <taxon>Porcellanidae</taxon>
        <taxon>Petrolisthes</taxon>
    </lineage>
</organism>
<evidence type="ECO:0000313" key="1">
    <source>
        <dbReference type="EMBL" id="KAK4300965.1"/>
    </source>
</evidence>
<gene>
    <name evidence="1" type="ORF">Pmani_026870</name>
</gene>
<reference evidence="1" key="1">
    <citation type="submission" date="2023-11" db="EMBL/GenBank/DDBJ databases">
        <title>Genome assemblies of two species of porcelain crab, Petrolisthes cinctipes and Petrolisthes manimaculis (Anomura: Porcellanidae).</title>
        <authorList>
            <person name="Angst P."/>
        </authorList>
    </citation>
    <scope>NUCLEOTIDE SEQUENCE</scope>
    <source>
        <strain evidence="1">PB745_02</strain>
        <tissue evidence="1">Gill</tissue>
    </source>
</reference>
<proteinExistence type="predicted"/>
<sequence>MWILHSIHPPTFTIHSRYCQHSAPPHPLAKTGSRPLLPPAAATCNTNYGTTPSLPPSLPTLQPLLNHILHSLHPHSVQLLPNPILHSLHPHYA</sequence>
<name>A0AAE1TZP2_9EUCA</name>
<accession>A0AAE1TZP2</accession>
<dbReference type="AlphaFoldDB" id="A0AAE1TZP2"/>
<dbReference type="EMBL" id="JAWZYT010002957">
    <property type="protein sequence ID" value="KAK4300965.1"/>
    <property type="molecule type" value="Genomic_DNA"/>
</dbReference>
<comment type="caution">
    <text evidence="1">The sequence shown here is derived from an EMBL/GenBank/DDBJ whole genome shotgun (WGS) entry which is preliminary data.</text>
</comment>
<protein>
    <submittedName>
        <fullName evidence="1">Uncharacterized protein</fullName>
    </submittedName>
</protein>
<keyword evidence="2" id="KW-1185">Reference proteome</keyword>